<dbReference type="AlphaFoldDB" id="A0AAF0QZ67"/>
<sequence>MSKYYQELPDSERRPDYCTTTAVSPERVIVERDSHTSDFQLSRSRSLRWWEVAKWMVTEILEISITSGEAIVDSGEVIVTSGKEKIPTQTLALIPCNS</sequence>
<name>A0AAF0QZ67_SOLVR</name>
<gene>
    <name evidence="1" type="ORF">MTR67_022571</name>
</gene>
<accession>A0AAF0QZ67</accession>
<keyword evidence="2" id="KW-1185">Reference proteome</keyword>
<evidence type="ECO:0000313" key="2">
    <source>
        <dbReference type="Proteomes" id="UP001234989"/>
    </source>
</evidence>
<proteinExistence type="predicted"/>
<evidence type="ECO:0000313" key="1">
    <source>
        <dbReference type="EMBL" id="WMV29186.1"/>
    </source>
</evidence>
<dbReference type="EMBL" id="CP133616">
    <property type="protein sequence ID" value="WMV29186.1"/>
    <property type="molecule type" value="Genomic_DNA"/>
</dbReference>
<protein>
    <submittedName>
        <fullName evidence="1">Uncharacterized protein</fullName>
    </submittedName>
</protein>
<reference evidence="1" key="1">
    <citation type="submission" date="2023-08" db="EMBL/GenBank/DDBJ databases">
        <title>A de novo genome assembly of Solanum verrucosum Schlechtendal, a Mexican diploid species geographically isolated from the other diploid A-genome species in potato relatives.</title>
        <authorList>
            <person name="Hosaka K."/>
        </authorList>
    </citation>
    <scope>NUCLEOTIDE SEQUENCE</scope>
    <source>
        <tissue evidence="1">Young leaves</tissue>
    </source>
</reference>
<dbReference type="Proteomes" id="UP001234989">
    <property type="component" value="Chromosome 5"/>
</dbReference>
<organism evidence="1 2">
    <name type="scientific">Solanum verrucosum</name>
    <dbReference type="NCBI Taxonomy" id="315347"/>
    <lineage>
        <taxon>Eukaryota</taxon>
        <taxon>Viridiplantae</taxon>
        <taxon>Streptophyta</taxon>
        <taxon>Embryophyta</taxon>
        <taxon>Tracheophyta</taxon>
        <taxon>Spermatophyta</taxon>
        <taxon>Magnoliopsida</taxon>
        <taxon>eudicotyledons</taxon>
        <taxon>Gunneridae</taxon>
        <taxon>Pentapetalae</taxon>
        <taxon>asterids</taxon>
        <taxon>lamiids</taxon>
        <taxon>Solanales</taxon>
        <taxon>Solanaceae</taxon>
        <taxon>Solanoideae</taxon>
        <taxon>Solaneae</taxon>
        <taxon>Solanum</taxon>
    </lineage>
</organism>